<organism evidence="2 3">
    <name type="scientific">Nocardia stercoris</name>
    <dbReference type="NCBI Taxonomy" id="2483361"/>
    <lineage>
        <taxon>Bacteria</taxon>
        <taxon>Bacillati</taxon>
        <taxon>Actinomycetota</taxon>
        <taxon>Actinomycetes</taxon>
        <taxon>Mycobacteriales</taxon>
        <taxon>Nocardiaceae</taxon>
        <taxon>Nocardia</taxon>
    </lineage>
</organism>
<protein>
    <submittedName>
        <fullName evidence="2">Cupin domain-containing protein</fullName>
    </submittedName>
</protein>
<dbReference type="InterPro" id="IPR053146">
    <property type="entry name" value="QDO-like"/>
</dbReference>
<dbReference type="Proteomes" id="UP000279275">
    <property type="component" value="Unassembled WGS sequence"/>
</dbReference>
<gene>
    <name evidence="2" type="ORF">EBN03_25215</name>
</gene>
<dbReference type="SUPFAM" id="SSF51182">
    <property type="entry name" value="RmlC-like cupins"/>
    <property type="match status" value="1"/>
</dbReference>
<dbReference type="InterPro" id="IPR014710">
    <property type="entry name" value="RmlC-like_jellyroll"/>
</dbReference>
<dbReference type="InterPro" id="IPR013096">
    <property type="entry name" value="Cupin_2"/>
</dbReference>
<dbReference type="InterPro" id="IPR011051">
    <property type="entry name" value="RmlC_Cupin_sf"/>
</dbReference>
<reference evidence="2 3" key="1">
    <citation type="submission" date="2018-10" db="EMBL/GenBank/DDBJ databases">
        <title>Isolation from cow dung.</title>
        <authorList>
            <person name="Ling L."/>
        </authorList>
    </citation>
    <scope>NUCLEOTIDE SEQUENCE [LARGE SCALE GENOMIC DNA]</scope>
    <source>
        <strain evidence="2 3">NEAU-LL90</strain>
    </source>
</reference>
<feature type="domain" description="Cupin type-2" evidence="1">
    <location>
        <begin position="27"/>
        <end position="92"/>
    </location>
</feature>
<dbReference type="OrthoDB" id="9791637at2"/>
<proteinExistence type="predicted"/>
<dbReference type="EMBL" id="RFFH01000013">
    <property type="protein sequence ID" value="RMI29695.1"/>
    <property type="molecule type" value="Genomic_DNA"/>
</dbReference>
<dbReference type="Pfam" id="PF07883">
    <property type="entry name" value="Cupin_2"/>
    <property type="match status" value="1"/>
</dbReference>
<dbReference type="PANTHER" id="PTHR36440:SF1">
    <property type="entry name" value="PUTATIVE (AFU_ORTHOLOGUE AFUA_8G07350)-RELATED"/>
    <property type="match status" value="1"/>
</dbReference>
<evidence type="ECO:0000313" key="2">
    <source>
        <dbReference type="EMBL" id="RMI29695.1"/>
    </source>
</evidence>
<evidence type="ECO:0000259" key="1">
    <source>
        <dbReference type="Pfam" id="PF07883"/>
    </source>
</evidence>
<dbReference type="CDD" id="cd02208">
    <property type="entry name" value="cupin_RmlC-like"/>
    <property type="match status" value="1"/>
</dbReference>
<name>A0A3M2L1L8_9NOCA</name>
<dbReference type="PANTHER" id="PTHR36440">
    <property type="entry name" value="PUTATIVE (AFU_ORTHOLOGUE AFUA_8G07350)-RELATED"/>
    <property type="match status" value="1"/>
</dbReference>
<dbReference type="AlphaFoldDB" id="A0A3M2L1L8"/>
<dbReference type="Gene3D" id="2.60.120.10">
    <property type="entry name" value="Jelly Rolls"/>
    <property type="match status" value="1"/>
</dbReference>
<dbReference type="RefSeq" id="WP_122190594.1">
    <property type="nucleotide sequence ID" value="NZ_RFFH01000013.1"/>
</dbReference>
<evidence type="ECO:0000313" key="3">
    <source>
        <dbReference type="Proteomes" id="UP000279275"/>
    </source>
</evidence>
<keyword evidence="3" id="KW-1185">Reference proteome</keyword>
<sequence>MTTTWKLDDHESLTLHSCTTDRLDMVAEFGAGGHEPPAHWHPAQDEYFEVLDGTIAVRLDGRDLELKAGDTLRIPAGAVHQMWNPHDEAAHVRWQVTPSGRTAQWFRSIDALHRRGQVRASGRPGLLAYAVLLTEFRDVFRPVVPAAPLVRVLLAALAPIGRMRGYRAETD</sequence>
<comment type="caution">
    <text evidence="2">The sequence shown here is derived from an EMBL/GenBank/DDBJ whole genome shotgun (WGS) entry which is preliminary data.</text>
</comment>
<accession>A0A3M2L1L8</accession>